<dbReference type="PANTHER" id="PTHR33695">
    <property type="entry name" value="LIPOPROTEIN SIGNAL PEPTIDASE"/>
    <property type="match status" value="1"/>
</dbReference>
<dbReference type="PROSITE" id="PS00855">
    <property type="entry name" value="SPASE_II"/>
    <property type="match status" value="1"/>
</dbReference>
<keyword evidence="6 9" id="KW-0378">Hydrolase</keyword>
<dbReference type="Proteomes" id="UP000011729">
    <property type="component" value="Chromosome"/>
</dbReference>
<dbReference type="PANTHER" id="PTHR33695:SF1">
    <property type="entry name" value="LIPOPROTEIN SIGNAL PEPTIDASE"/>
    <property type="match status" value="1"/>
</dbReference>
<comment type="function">
    <text evidence="9 10">This protein specifically catalyzes the removal of signal peptides from prolipoproteins.</text>
</comment>
<feature type="transmembrane region" description="Helical" evidence="9">
    <location>
        <begin position="61"/>
        <end position="81"/>
    </location>
</feature>
<dbReference type="GO" id="GO:0006508">
    <property type="term" value="P:proteolysis"/>
    <property type="evidence" value="ECO:0007669"/>
    <property type="project" value="UniProtKB-KW"/>
</dbReference>
<dbReference type="KEGG" id="baus:BAnh1_00090"/>
<evidence type="ECO:0000256" key="11">
    <source>
        <dbReference type="RuleBase" id="RU004181"/>
    </source>
</evidence>
<protein>
    <recommendedName>
        <fullName evidence="9">Lipoprotein signal peptidase</fullName>
        <ecNumber evidence="9">3.4.23.36</ecNumber>
    </recommendedName>
    <alternativeName>
        <fullName evidence="9">Prolipoprotein signal peptidase</fullName>
    </alternativeName>
    <alternativeName>
        <fullName evidence="9">Signal peptidase II</fullName>
        <shortName evidence="9">SPase II</shortName>
    </alternativeName>
</protein>
<keyword evidence="2 9" id="KW-1003">Cell membrane</keyword>
<dbReference type="EC" id="3.4.23.36" evidence="9"/>
<reference evidence="12 13" key="1">
    <citation type="journal article" date="2013" name="PLoS Genet.">
        <title>A gene transfer agent and a dynamic repertoire of secretion systems hold the keys to the explosive radiation of the emerging pathogen Bartonella.</title>
        <authorList>
            <person name="Guy L."/>
            <person name="Nystedt B."/>
            <person name="Toft C."/>
            <person name="Zaremba-Niedzwiedzka K."/>
            <person name="Berglund E.C."/>
            <person name="Granberg F."/>
            <person name="Naslund K."/>
            <person name="Eriksson A.S."/>
            <person name="Andersson S.G."/>
        </authorList>
    </citation>
    <scope>NUCLEOTIDE SEQUENCE [LARGE SCALE GENOMIC DNA]</scope>
    <source>
        <strain evidence="12 13">Aust/NH1</strain>
    </source>
</reference>
<feature type="active site" evidence="9">
    <location>
        <position position="117"/>
    </location>
</feature>
<evidence type="ECO:0000256" key="10">
    <source>
        <dbReference type="RuleBase" id="RU000594"/>
    </source>
</evidence>
<evidence type="ECO:0000256" key="6">
    <source>
        <dbReference type="ARBA" id="ARBA00022801"/>
    </source>
</evidence>
<evidence type="ECO:0000313" key="12">
    <source>
        <dbReference type="EMBL" id="AGF73903.1"/>
    </source>
</evidence>
<gene>
    <name evidence="9 12" type="primary">lspA</name>
    <name evidence="12" type="ordered locus">BAnh1_00090</name>
</gene>
<dbReference type="AlphaFoldDB" id="M1NRD1"/>
<keyword evidence="5 9" id="KW-0064">Aspartyl protease</keyword>
<dbReference type="GO" id="GO:0004190">
    <property type="term" value="F:aspartic-type endopeptidase activity"/>
    <property type="evidence" value="ECO:0007669"/>
    <property type="project" value="UniProtKB-UniRule"/>
</dbReference>
<feature type="transmembrane region" description="Helical" evidence="9">
    <location>
        <begin position="88"/>
        <end position="107"/>
    </location>
</feature>
<keyword evidence="9" id="KW-0997">Cell inner membrane</keyword>
<evidence type="ECO:0000256" key="7">
    <source>
        <dbReference type="ARBA" id="ARBA00022989"/>
    </source>
</evidence>
<evidence type="ECO:0000256" key="4">
    <source>
        <dbReference type="ARBA" id="ARBA00022692"/>
    </source>
</evidence>
<dbReference type="NCBIfam" id="TIGR00077">
    <property type="entry name" value="lspA"/>
    <property type="match status" value="1"/>
</dbReference>
<dbReference type="UniPathway" id="UPA00665"/>
<dbReference type="Pfam" id="PF01252">
    <property type="entry name" value="Peptidase_A8"/>
    <property type="match status" value="1"/>
</dbReference>
<evidence type="ECO:0000256" key="2">
    <source>
        <dbReference type="ARBA" id="ARBA00022475"/>
    </source>
</evidence>
<dbReference type="eggNOG" id="COG0597">
    <property type="taxonomic scope" value="Bacteria"/>
</dbReference>
<proteinExistence type="inferred from homology"/>
<dbReference type="EMBL" id="CP003123">
    <property type="protein sequence ID" value="AGF73903.1"/>
    <property type="molecule type" value="Genomic_DNA"/>
</dbReference>
<name>M1NRD1_BARAA</name>
<dbReference type="HAMAP" id="MF_00161">
    <property type="entry name" value="LspA"/>
    <property type="match status" value="1"/>
</dbReference>
<evidence type="ECO:0000313" key="13">
    <source>
        <dbReference type="Proteomes" id="UP000011729"/>
    </source>
</evidence>
<accession>M1NRD1</accession>
<feature type="active site" evidence="9">
    <location>
        <position position="136"/>
    </location>
</feature>
<organism evidence="12 13">
    <name type="scientific">Bartonella australis (strain Aust/NH1)</name>
    <dbReference type="NCBI Taxonomy" id="1094489"/>
    <lineage>
        <taxon>Bacteria</taxon>
        <taxon>Pseudomonadati</taxon>
        <taxon>Pseudomonadota</taxon>
        <taxon>Alphaproteobacteria</taxon>
        <taxon>Hyphomicrobiales</taxon>
        <taxon>Bartonellaceae</taxon>
        <taxon>Bartonella</taxon>
    </lineage>
</organism>
<comment type="subcellular location">
    <subcellularLocation>
        <location evidence="9">Cell inner membrane</location>
        <topology evidence="9">Multi-pass membrane protein</topology>
    </subcellularLocation>
</comment>
<keyword evidence="3 9" id="KW-0645">Protease</keyword>
<keyword evidence="4 9" id="KW-0812">Transmembrane</keyword>
<evidence type="ECO:0000256" key="3">
    <source>
        <dbReference type="ARBA" id="ARBA00022670"/>
    </source>
</evidence>
<evidence type="ECO:0000256" key="8">
    <source>
        <dbReference type="ARBA" id="ARBA00023136"/>
    </source>
</evidence>
<dbReference type="PRINTS" id="PR00781">
    <property type="entry name" value="LIPOSIGPTASE"/>
</dbReference>
<keyword evidence="13" id="KW-1185">Reference proteome</keyword>
<dbReference type="PATRIC" id="fig|1094489.3.peg.10"/>
<comment type="caution">
    <text evidence="9">Lacks conserved residue(s) required for the propagation of feature annotation.</text>
</comment>
<sequence length="161" mass="18107">MTRKSLSVLLLGLAVTVGLDQVVKYWIMYTIPLGTEIPLLPFISLYHVHNSGIAFSFLSSFSHWGLIALTFVIIIFLLWLWKNIEPTKALSCFGIIFIIGGAIGNLVDRVFFHYVIDYIFFHIGDVFSFAVFNLADAFITLGATAILIDELRTFIKGRSLL</sequence>
<comment type="pathway">
    <text evidence="9">Protein modification; lipoprotein biosynthesis (signal peptide cleavage).</text>
</comment>
<dbReference type="HOGENOM" id="CLU_083252_4_3_5"/>
<evidence type="ECO:0000256" key="5">
    <source>
        <dbReference type="ARBA" id="ARBA00022750"/>
    </source>
</evidence>
<dbReference type="OrthoDB" id="9810259at2"/>
<comment type="similarity">
    <text evidence="1 9 11">Belongs to the peptidase A8 family.</text>
</comment>
<keyword evidence="7 9" id="KW-1133">Transmembrane helix</keyword>
<comment type="catalytic activity">
    <reaction evidence="9 10">
        <text>Release of signal peptides from bacterial membrane prolipoproteins. Hydrolyzes -Xaa-Yaa-Zaa-|-(S,diacylglyceryl)Cys-, in which Xaa is hydrophobic (preferably Leu), and Yaa (Ala or Ser) and Zaa (Gly or Ala) have small, neutral side chains.</text>
        <dbReference type="EC" id="3.4.23.36"/>
    </reaction>
</comment>
<dbReference type="InterPro" id="IPR001872">
    <property type="entry name" value="Peptidase_A8"/>
</dbReference>
<keyword evidence="12" id="KW-0449">Lipoprotein</keyword>
<evidence type="ECO:0000256" key="1">
    <source>
        <dbReference type="ARBA" id="ARBA00006139"/>
    </source>
</evidence>
<feature type="transmembrane region" description="Helical" evidence="9">
    <location>
        <begin position="127"/>
        <end position="148"/>
    </location>
</feature>
<dbReference type="GO" id="GO:0005886">
    <property type="term" value="C:plasma membrane"/>
    <property type="evidence" value="ECO:0007669"/>
    <property type="project" value="UniProtKB-SubCell"/>
</dbReference>
<dbReference type="STRING" id="1094489.BAnh1_00090"/>
<keyword evidence="8 9" id="KW-0472">Membrane</keyword>
<evidence type="ECO:0000256" key="9">
    <source>
        <dbReference type="HAMAP-Rule" id="MF_00161"/>
    </source>
</evidence>
<dbReference type="RefSeq" id="WP_015397412.1">
    <property type="nucleotide sequence ID" value="NC_020300.1"/>
</dbReference>